<name>A0A7W6CLX8_9SPHN</name>
<dbReference type="Gene3D" id="3.40.1360.10">
    <property type="match status" value="1"/>
</dbReference>
<dbReference type="Pfam" id="PF23639">
    <property type="entry name" value="DUF7146"/>
    <property type="match status" value="1"/>
</dbReference>
<dbReference type="GO" id="GO:0006269">
    <property type="term" value="P:DNA replication, synthesis of primer"/>
    <property type="evidence" value="ECO:0007669"/>
    <property type="project" value="UniProtKB-KW"/>
</dbReference>
<dbReference type="EMBL" id="JACIDX010000019">
    <property type="protein sequence ID" value="MBB3957064.1"/>
    <property type="molecule type" value="Genomic_DNA"/>
</dbReference>
<evidence type="ECO:0000259" key="7">
    <source>
        <dbReference type="Pfam" id="PF13362"/>
    </source>
</evidence>
<organism evidence="9 10">
    <name type="scientific">Novosphingobium sediminicola</name>
    <dbReference type="NCBI Taxonomy" id="563162"/>
    <lineage>
        <taxon>Bacteria</taxon>
        <taxon>Pseudomonadati</taxon>
        <taxon>Pseudomonadota</taxon>
        <taxon>Alphaproteobacteria</taxon>
        <taxon>Sphingomonadales</taxon>
        <taxon>Sphingomonadaceae</taxon>
        <taxon>Novosphingobium</taxon>
    </lineage>
</organism>
<evidence type="ECO:0000256" key="6">
    <source>
        <dbReference type="ARBA" id="ARBA00023163"/>
    </source>
</evidence>
<evidence type="ECO:0000259" key="8">
    <source>
        <dbReference type="Pfam" id="PF23639"/>
    </source>
</evidence>
<keyword evidence="10" id="KW-1185">Reference proteome</keyword>
<accession>A0A7W6CLX8</accession>
<dbReference type="GO" id="GO:0003677">
    <property type="term" value="F:DNA binding"/>
    <property type="evidence" value="ECO:0007669"/>
    <property type="project" value="InterPro"/>
</dbReference>
<keyword evidence="3" id="KW-0808">Transferase</keyword>
<keyword evidence="6" id="KW-0804">Transcription</keyword>
<feature type="domain" description="Toprim" evidence="7">
    <location>
        <begin position="210"/>
        <end position="297"/>
    </location>
</feature>
<evidence type="ECO:0000256" key="3">
    <source>
        <dbReference type="ARBA" id="ARBA00022679"/>
    </source>
</evidence>
<dbReference type="InterPro" id="IPR006171">
    <property type="entry name" value="TOPRIM_dom"/>
</dbReference>
<evidence type="ECO:0000256" key="1">
    <source>
        <dbReference type="ARBA" id="ARBA00022478"/>
    </source>
</evidence>
<keyword evidence="5" id="KW-0235">DNA replication</keyword>
<feature type="domain" description="DUF7146" evidence="8">
    <location>
        <begin position="103"/>
        <end position="203"/>
    </location>
</feature>
<dbReference type="CDD" id="cd01029">
    <property type="entry name" value="TOPRIM_primases"/>
    <property type="match status" value="1"/>
</dbReference>
<keyword evidence="4" id="KW-0548">Nucleotidyltransferase</keyword>
<proteinExistence type="predicted"/>
<dbReference type="GO" id="GO:0016779">
    <property type="term" value="F:nucleotidyltransferase activity"/>
    <property type="evidence" value="ECO:0007669"/>
    <property type="project" value="UniProtKB-KW"/>
</dbReference>
<comment type="caution">
    <text evidence="9">The sequence shown here is derived from an EMBL/GenBank/DDBJ whole genome shotgun (WGS) entry which is preliminary data.</text>
</comment>
<dbReference type="InterPro" id="IPR036977">
    <property type="entry name" value="DNA_primase_Znf_CHC2"/>
</dbReference>
<reference evidence="9 10" key="1">
    <citation type="submission" date="2020-08" db="EMBL/GenBank/DDBJ databases">
        <title>Genomic Encyclopedia of Type Strains, Phase IV (KMG-IV): sequencing the most valuable type-strain genomes for metagenomic binning, comparative biology and taxonomic classification.</title>
        <authorList>
            <person name="Goeker M."/>
        </authorList>
    </citation>
    <scope>NUCLEOTIDE SEQUENCE [LARGE SCALE GENOMIC DNA]</scope>
    <source>
        <strain evidence="9 10">DSM 27057</strain>
    </source>
</reference>
<dbReference type="SUPFAM" id="SSF56731">
    <property type="entry name" value="DNA primase core"/>
    <property type="match status" value="1"/>
</dbReference>
<dbReference type="GO" id="GO:0008270">
    <property type="term" value="F:zinc ion binding"/>
    <property type="evidence" value="ECO:0007669"/>
    <property type="project" value="InterPro"/>
</dbReference>
<gene>
    <name evidence="9" type="ORF">GGR38_004038</name>
</gene>
<dbReference type="Gene3D" id="3.90.580.10">
    <property type="entry name" value="Zinc finger, CHC2-type domain"/>
    <property type="match status" value="1"/>
</dbReference>
<dbReference type="Proteomes" id="UP000548867">
    <property type="component" value="Unassembled WGS sequence"/>
</dbReference>
<dbReference type="GO" id="GO:0000428">
    <property type="term" value="C:DNA-directed RNA polymerase complex"/>
    <property type="evidence" value="ECO:0007669"/>
    <property type="project" value="UniProtKB-KW"/>
</dbReference>
<protein>
    <recommendedName>
        <fullName evidence="11">Toprim domain-containing protein</fullName>
    </recommendedName>
</protein>
<keyword evidence="2" id="KW-0639">Primosome</keyword>
<keyword evidence="1" id="KW-0240">DNA-directed RNA polymerase</keyword>
<evidence type="ECO:0000256" key="5">
    <source>
        <dbReference type="ARBA" id="ARBA00022705"/>
    </source>
</evidence>
<dbReference type="Pfam" id="PF13362">
    <property type="entry name" value="Toprim_3"/>
    <property type="match status" value="1"/>
</dbReference>
<dbReference type="AlphaFoldDB" id="A0A7W6CLX8"/>
<evidence type="ECO:0000256" key="4">
    <source>
        <dbReference type="ARBA" id="ARBA00022695"/>
    </source>
</evidence>
<evidence type="ECO:0008006" key="11">
    <source>
        <dbReference type="Google" id="ProtNLM"/>
    </source>
</evidence>
<dbReference type="InterPro" id="IPR034154">
    <property type="entry name" value="TOPRIM_DnaG/twinkle"/>
</dbReference>
<dbReference type="InterPro" id="IPR055570">
    <property type="entry name" value="DUF7146"/>
</dbReference>
<evidence type="ECO:0000313" key="10">
    <source>
        <dbReference type="Proteomes" id="UP000548867"/>
    </source>
</evidence>
<dbReference type="GO" id="GO:1990077">
    <property type="term" value="C:primosome complex"/>
    <property type="evidence" value="ECO:0007669"/>
    <property type="project" value="UniProtKB-KW"/>
</dbReference>
<sequence>MENSGSKRPRPAGTDLEVLGAGLVRGLGGMWQGKQGMCLCPAHDDREPSLSVRIGKYALLFKCFAGCDRREVIRAIRLRDRDALMRGRGGPEREFRHALPGSTDPVRRLWDCARPLAGTRAEAYLRRRGLGTNPPALRYLSRTPLGCGRDVVFRPAMIAAVHQGSKLVAVQRTFLAPDRPIRARDLSNPRRMLGRPLAGAVQLAPAGDILGLAEGTETAMSAMALLGIGVWATLGAGRLHRVALPAGISRLVLLPDNDHAGQAGAAKALETYRMQGRIIEVLWPPAGCKDWNDALRKGEKGVVKIGDGQPEWTGCDARRP</sequence>
<evidence type="ECO:0000256" key="2">
    <source>
        <dbReference type="ARBA" id="ARBA00022515"/>
    </source>
</evidence>
<evidence type="ECO:0000313" key="9">
    <source>
        <dbReference type="EMBL" id="MBB3957064.1"/>
    </source>
</evidence>